<dbReference type="GO" id="GO:0032259">
    <property type="term" value="P:methylation"/>
    <property type="evidence" value="ECO:0007669"/>
    <property type="project" value="UniProtKB-KW"/>
</dbReference>
<dbReference type="InterPro" id="IPR036388">
    <property type="entry name" value="WH-like_DNA-bd_sf"/>
</dbReference>
<dbReference type="InterPro" id="IPR029063">
    <property type="entry name" value="SAM-dependent_MTases_sf"/>
</dbReference>
<dbReference type="GO" id="GO:0008168">
    <property type="term" value="F:methyltransferase activity"/>
    <property type="evidence" value="ECO:0007669"/>
    <property type="project" value="UniProtKB-KW"/>
</dbReference>
<dbReference type="PANTHER" id="PTHR43712:SF2">
    <property type="entry name" value="O-METHYLTRANSFERASE CICE"/>
    <property type="match status" value="1"/>
</dbReference>
<accession>A0ABT6SZ16</accession>
<evidence type="ECO:0000259" key="5">
    <source>
        <dbReference type="Pfam" id="PF08100"/>
    </source>
</evidence>
<dbReference type="Gene3D" id="1.10.10.10">
    <property type="entry name" value="Winged helix-like DNA-binding domain superfamily/Winged helix DNA-binding domain"/>
    <property type="match status" value="1"/>
</dbReference>
<dbReference type="Gene3D" id="3.40.50.150">
    <property type="entry name" value="Vaccinia Virus protein VP39"/>
    <property type="match status" value="1"/>
</dbReference>
<dbReference type="InterPro" id="IPR001077">
    <property type="entry name" value="COMT_C"/>
</dbReference>
<gene>
    <name evidence="6" type="ORF">QIT00_19030</name>
</gene>
<feature type="domain" description="O-methyltransferase C-terminal" evidence="4">
    <location>
        <begin position="117"/>
        <end position="326"/>
    </location>
</feature>
<evidence type="ECO:0000256" key="1">
    <source>
        <dbReference type="ARBA" id="ARBA00022603"/>
    </source>
</evidence>
<dbReference type="InterPro" id="IPR016461">
    <property type="entry name" value="COMT-like"/>
</dbReference>
<name>A0ABT6SZ16_9ACTN</name>
<keyword evidence="2" id="KW-0808">Transferase</keyword>
<evidence type="ECO:0000313" key="7">
    <source>
        <dbReference type="Proteomes" id="UP001237105"/>
    </source>
</evidence>
<evidence type="ECO:0000313" key="6">
    <source>
        <dbReference type="EMBL" id="MDI3420620.1"/>
    </source>
</evidence>
<sequence length="348" mass="37311">MTHDDVRKPEGADRELIVQHVFGTMAAQTLRAATELRVVELIGDQGRSAAEVAAEAGTGHQGMTRLLRALAGLGILVEREPDVFAATPVGLLLDARRPDSLASMVRMFTDPVMYRAWEHLGDSVRTGDVAFDAVFGQDFFGHLKEHPELSAEFNAAMSQGTSGTAAVLPEAYDFGRFSTVADVGGGDGTLLAPVLAAHPELRGMLLDTAEGLAQAPGTLARHGVAERCALVVTDFFREVPAGADLYLIKSVLHDWSDDQAVTILRHIRSVLPYEGRVLVVEPVLPEVVEPQGQGRIYLSDLNMLVNVGGRERTRAEFAELCGRAGLSLTSVTALAPPNPFCLIEAEPV</sequence>
<dbReference type="Pfam" id="PF08100">
    <property type="entry name" value="Dimerisation"/>
    <property type="match status" value="1"/>
</dbReference>
<dbReference type="PANTHER" id="PTHR43712">
    <property type="entry name" value="PUTATIVE (AFU_ORTHOLOGUE AFUA_4G14580)-RELATED"/>
    <property type="match status" value="1"/>
</dbReference>
<dbReference type="RefSeq" id="WP_282536495.1">
    <property type="nucleotide sequence ID" value="NZ_JASCIS010000018.1"/>
</dbReference>
<dbReference type="Gene3D" id="1.10.287.1350">
    <property type="match status" value="1"/>
</dbReference>
<keyword evidence="3" id="KW-0949">S-adenosyl-L-methionine</keyword>
<dbReference type="Pfam" id="PF00891">
    <property type="entry name" value="Methyltransf_2"/>
    <property type="match status" value="1"/>
</dbReference>
<keyword evidence="1 6" id="KW-0489">Methyltransferase</keyword>
<dbReference type="PIRSF" id="PIRSF005739">
    <property type="entry name" value="O-mtase"/>
    <property type="match status" value="1"/>
</dbReference>
<evidence type="ECO:0000256" key="2">
    <source>
        <dbReference type="ARBA" id="ARBA00022679"/>
    </source>
</evidence>
<dbReference type="PROSITE" id="PS51683">
    <property type="entry name" value="SAM_OMT_II"/>
    <property type="match status" value="1"/>
</dbReference>
<evidence type="ECO:0000259" key="4">
    <source>
        <dbReference type="Pfam" id="PF00891"/>
    </source>
</evidence>
<comment type="caution">
    <text evidence="6">The sequence shown here is derived from an EMBL/GenBank/DDBJ whole genome shotgun (WGS) entry which is preliminary data.</text>
</comment>
<dbReference type="Proteomes" id="UP001237105">
    <property type="component" value="Unassembled WGS sequence"/>
</dbReference>
<evidence type="ECO:0000256" key="3">
    <source>
        <dbReference type="ARBA" id="ARBA00022691"/>
    </source>
</evidence>
<organism evidence="6 7">
    <name type="scientific">Streptomyces luteolus</name>
    <dbReference type="NCBI Taxonomy" id="3043615"/>
    <lineage>
        <taxon>Bacteria</taxon>
        <taxon>Bacillati</taxon>
        <taxon>Actinomycetota</taxon>
        <taxon>Actinomycetes</taxon>
        <taxon>Kitasatosporales</taxon>
        <taxon>Streptomycetaceae</taxon>
        <taxon>Streptomyces</taxon>
    </lineage>
</organism>
<protein>
    <submittedName>
        <fullName evidence="6">Methyltransferase</fullName>
    </submittedName>
</protein>
<proteinExistence type="predicted"/>
<reference evidence="6 7" key="1">
    <citation type="submission" date="2023-05" db="EMBL/GenBank/DDBJ databases">
        <title>Draft genome sequence of Streptomyces sp. B-S-A12 isolated from a cave soil in Thailand.</title>
        <authorList>
            <person name="Chamroensaksri N."/>
            <person name="Muangham S."/>
        </authorList>
    </citation>
    <scope>NUCLEOTIDE SEQUENCE [LARGE SCALE GENOMIC DNA]</scope>
    <source>
        <strain evidence="6 7">B-S-A12</strain>
    </source>
</reference>
<dbReference type="SUPFAM" id="SSF53335">
    <property type="entry name" value="S-adenosyl-L-methionine-dependent methyltransferases"/>
    <property type="match status" value="1"/>
</dbReference>
<dbReference type="InterPro" id="IPR036390">
    <property type="entry name" value="WH_DNA-bd_sf"/>
</dbReference>
<feature type="domain" description="O-methyltransferase dimerisation" evidence="5">
    <location>
        <begin position="19"/>
        <end position="92"/>
    </location>
</feature>
<dbReference type="InterPro" id="IPR012967">
    <property type="entry name" value="COMT_dimerisation"/>
</dbReference>
<dbReference type="EMBL" id="JASCIS010000018">
    <property type="protein sequence ID" value="MDI3420620.1"/>
    <property type="molecule type" value="Genomic_DNA"/>
</dbReference>
<dbReference type="SUPFAM" id="SSF46785">
    <property type="entry name" value="Winged helix' DNA-binding domain"/>
    <property type="match status" value="1"/>
</dbReference>
<keyword evidence="7" id="KW-1185">Reference proteome</keyword>